<feature type="domain" description="HTH LytTR-type" evidence="1">
    <location>
        <begin position="49"/>
        <end position="146"/>
    </location>
</feature>
<evidence type="ECO:0000313" key="3">
    <source>
        <dbReference type="EMBL" id="WDC93019.1"/>
    </source>
</evidence>
<dbReference type="Pfam" id="PF04397">
    <property type="entry name" value="LytTR"/>
    <property type="match status" value="1"/>
</dbReference>
<dbReference type="EMBL" id="CP117684">
    <property type="protein sequence ID" value="WDC93019.1"/>
    <property type="molecule type" value="Genomic_DNA"/>
</dbReference>
<dbReference type="InterPro" id="IPR007492">
    <property type="entry name" value="LytTR_DNA-bd_dom"/>
</dbReference>
<gene>
    <name evidence="2" type="ORF">DT351_00420</name>
    <name evidence="3" type="ORF">PSR33_07625</name>
</gene>
<accession>A0A385ABD2</accession>
<geneLocation type="plasmid" evidence="3 5">
    <name>p1_CACC879</name>
</geneLocation>
<reference evidence="2 4" key="1">
    <citation type="submission" date="2018-07" db="EMBL/GenBank/DDBJ databases">
        <title>Lactobacillus curvatus genome sequence.</title>
        <authorList>
            <person name="Prechtl R."/>
        </authorList>
    </citation>
    <scope>NUCLEOTIDE SEQUENCE [LARGE SCALE GENOMIC DNA]</scope>
    <source>
        <strain evidence="2 4">TMW 1.1928</strain>
    </source>
</reference>
<sequence>MKIIFNWDSKCAQDTIVVHSQPQNQATVESAFKKLTFDQSIQVRDARTDRLQNRSLTAIESFTAFGHLAKVATIDGNSYYYPSNLKQLAPFSQNGFLRINNTTILNLQQVANFAVGSNARLVVYTQSGRQYIVSRYYAKQIKEWLK</sequence>
<evidence type="ECO:0000313" key="2">
    <source>
        <dbReference type="EMBL" id="AXN34932.1"/>
    </source>
</evidence>
<keyword evidence="3" id="KW-0238">DNA-binding</keyword>
<dbReference type="GO" id="GO:0003677">
    <property type="term" value="F:DNA binding"/>
    <property type="evidence" value="ECO:0007669"/>
    <property type="project" value="UniProtKB-KW"/>
</dbReference>
<dbReference type="EMBL" id="CP031003">
    <property type="protein sequence ID" value="AXN34932.1"/>
    <property type="molecule type" value="Genomic_DNA"/>
</dbReference>
<dbReference type="SMART" id="SM00850">
    <property type="entry name" value="LytTR"/>
    <property type="match status" value="1"/>
</dbReference>
<dbReference type="Proteomes" id="UP001215533">
    <property type="component" value="Plasmid p1_CACC879"/>
</dbReference>
<organism evidence="2 4">
    <name type="scientific">Latilactobacillus curvatus</name>
    <name type="common">Lactobacillus curvatus</name>
    <dbReference type="NCBI Taxonomy" id="28038"/>
    <lineage>
        <taxon>Bacteria</taxon>
        <taxon>Bacillati</taxon>
        <taxon>Bacillota</taxon>
        <taxon>Bacilli</taxon>
        <taxon>Lactobacillales</taxon>
        <taxon>Lactobacillaceae</taxon>
        <taxon>Latilactobacillus</taxon>
    </lineage>
</organism>
<protein>
    <submittedName>
        <fullName evidence="3">LytTR family DNA-binding domain-containing protein</fullName>
    </submittedName>
    <submittedName>
        <fullName evidence="2">LytTR family transcriptional regulator</fullName>
    </submittedName>
</protein>
<dbReference type="RefSeq" id="WP_076787413.1">
    <property type="nucleotide sequence ID" value="NZ_CP031003.1"/>
</dbReference>
<evidence type="ECO:0000313" key="5">
    <source>
        <dbReference type="Proteomes" id="UP001215533"/>
    </source>
</evidence>
<dbReference type="Gene3D" id="2.40.50.1020">
    <property type="entry name" value="LytTr DNA-binding domain"/>
    <property type="match status" value="1"/>
</dbReference>
<proteinExistence type="predicted"/>
<keyword evidence="3" id="KW-0614">Plasmid</keyword>
<dbReference type="Proteomes" id="UP000257607">
    <property type="component" value="Chromosome"/>
</dbReference>
<dbReference type="AlphaFoldDB" id="A0A385ABD2"/>
<evidence type="ECO:0000259" key="1">
    <source>
        <dbReference type="SMART" id="SM00850"/>
    </source>
</evidence>
<name>A0A385ABD2_LATCU</name>
<evidence type="ECO:0000313" key="4">
    <source>
        <dbReference type="Proteomes" id="UP000257607"/>
    </source>
</evidence>
<reference evidence="3" key="2">
    <citation type="submission" date="2023-02" db="EMBL/GenBank/DDBJ databases">
        <title>Complete genome sequence of Lactobacillus curvatus CACC879 isolated from Pig feces.</title>
        <authorList>
            <person name="Park S."/>
            <person name="Park M.A."/>
            <person name="Kim D.-H."/>
            <person name="Kim Y."/>
        </authorList>
    </citation>
    <scope>NUCLEOTIDE SEQUENCE</scope>
    <source>
        <strain evidence="3">Curvatus</strain>
        <plasmid evidence="3">p1_CACC879</plasmid>
    </source>
</reference>